<evidence type="ECO:0000313" key="4">
    <source>
        <dbReference type="EMBL" id="CAB4195550.1"/>
    </source>
</evidence>
<protein>
    <submittedName>
        <fullName evidence="2">Uncharacterized protein</fullName>
    </submittedName>
</protein>
<dbReference type="EMBL" id="LR796839">
    <property type="protein sequence ID" value="CAB4168970.1"/>
    <property type="molecule type" value="Genomic_DNA"/>
</dbReference>
<reference evidence="2" key="1">
    <citation type="submission" date="2020-05" db="EMBL/GenBank/DDBJ databases">
        <authorList>
            <person name="Chiriac C."/>
            <person name="Salcher M."/>
            <person name="Ghai R."/>
            <person name="Kavagutti S V."/>
        </authorList>
    </citation>
    <scope>NUCLEOTIDE SEQUENCE</scope>
</reference>
<evidence type="ECO:0000313" key="5">
    <source>
        <dbReference type="EMBL" id="CAB4221924.1"/>
    </source>
</evidence>
<organism evidence="2">
    <name type="scientific">uncultured Caudovirales phage</name>
    <dbReference type="NCBI Taxonomy" id="2100421"/>
    <lineage>
        <taxon>Viruses</taxon>
        <taxon>Duplodnaviria</taxon>
        <taxon>Heunggongvirae</taxon>
        <taxon>Uroviricota</taxon>
        <taxon>Caudoviricetes</taxon>
        <taxon>Peduoviridae</taxon>
        <taxon>Maltschvirus</taxon>
        <taxon>Maltschvirus maltsch</taxon>
    </lineage>
</organism>
<dbReference type="EMBL" id="LR797507">
    <property type="protein sequence ID" value="CAB4221924.1"/>
    <property type="molecule type" value="Genomic_DNA"/>
</dbReference>
<dbReference type="EMBL" id="LR797004">
    <property type="protein sequence ID" value="CAB4180794.1"/>
    <property type="molecule type" value="Genomic_DNA"/>
</dbReference>
<name>A0A6J5PAS7_9CAUD</name>
<accession>A0A6J5PAS7</accession>
<dbReference type="EMBL" id="LR797237">
    <property type="protein sequence ID" value="CAB4195550.1"/>
    <property type="molecule type" value="Genomic_DNA"/>
</dbReference>
<dbReference type="EMBL" id="LR796442">
    <property type="protein sequence ID" value="CAB4145116.1"/>
    <property type="molecule type" value="Genomic_DNA"/>
</dbReference>
<gene>
    <name evidence="3" type="ORF">UFOVP1053_54</name>
    <name evidence="4" type="ORF">UFOVP1297_20</name>
    <name evidence="5" type="ORF">UFOVP1647_60</name>
    <name evidence="1" type="ORF">UFOVP472_54</name>
    <name evidence="2" type="ORF">UFOVP891_14</name>
</gene>
<evidence type="ECO:0000313" key="2">
    <source>
        <dbReference type="EMBL" id="CAB4168970.1"/>
    </source>
</evidence>
<sequence>MTTISQKKLLRDLAKQSRQRFCASRPLTLRRLWAKVRIAQLKFDIWYHGHMAMLDERDIQHCQYSLSSELLIVADLRLELKRWTGVAE</sequence>
<evidence type="ECO:0000313" key="3">
    <source>
        <dbReference type="EMBL" id="CAB4180794.1"/>
    </source>
</evidence>
<proteinExistence type="predicted"/>
<evidence type="ECO:0000313" key="1">
    <source>
        <dbReference type="EMBL" id="CAB4145116.1"/>
    </source>
</evidence>